<reference evidence="2 3" key="1">
    <citation type="journal article" date="2024" name="BMC Genomics">
        <title>De novo assembly and annotation of Popillia japonica's genome with initial clues to its potential as an invasive pest.</title>
        <authorList>
            <person name="Cucini C."/>
            <person name="Boschi S."/>
            <person name="Funari R."/>
            <person name="Cardaioli E."/>
            <person name="Iannotti N."/>
            <person name="Marturano G."/>
            <person name="Paoli F."/>
            <person name="Bruttini M."/>
            <person name="Carapelli A."/>
            <person name="Frati F."/>
            <person name="Nardi F."/>
        </authorList>
    </citation>
    <scope>NUCLEOTIDE SEQUENCE [LARGE SCALE GENOMIC DNA]</scope>
    <source>
        <strain evidence="2">DMR45628</strain>
    </source>
</reference>
<dbReference type="EMBL" id="JASPKY010000023">
    <property type="protein sequence ID" value="KAK9752144.1"/>
    <property type="molecule type" value="Genomic_DNA"/>
</dbReference>
<sequence>MKASQRGDRGGGGDGGGGGRTAVSESERFGTSSKMRYVRIWSGFAVAHRSTRRTGPVQKGEGCTGVVDPLNASLPVKKNAPPTMG</sequence>
<dbReference type="Proteomes" id="UP001458880">
    <property type="component" value="Unassembled WGS sequence"/>
</dbReference>
<protein>
    <submittedName>
        <fullName evidence="2">Uncharacterized protein</fullName>
    </submittedName>
</protein>
<evidence type="ECO:0000256" key="1">
    <source>
        <dbReference type="SAM" id="MobiDB-lite"/>
    </source>
</evidence>
<comment type="caution">
    <text evidence="2">The sequence shown here is derived from an EMBL/GenBank/DDBJ whole genome shotgun (WGS) entry which is preliminary data.</text>
</comment>
<feature type="region of interest" description="Disordered" evidence="1">
    <location>
        <begin position="49"/>
        <end position="85"/>
    </location>
</feature>
<accession>A0AAW1MVS0</accession>
<feature type="region of interest" description="Disordered" evidence="1">
    <location>
        <begin position="1"/>
        <end position="31"/>
    </location>
</feature>
<dbReference type="AlphaFoldDB" id="A0AAW1MVS0"/>
<proteinExistence type="predicted"/>
<evidence type="ECO:0000313" key="3">
    <source>
        <dbReference type="Proteomes" id="UP001458880"/>
    </source>
</evidence>
<feature type="compositionally biased region" description="Basic and acidic residues" evidence="1">
    <location>
        <begin position="1"/>
        <end position="11"/>
    </location>
</feature>
<name>A0AAW1MVS0_POPJA</name>
<organism evidence="2 3">
    <name type="scientific">Popillia japonica</name>
    <name type="common">Japanese beetle</name>
    <dbReference type="NCBI Taxonomy" id="7064"/>
    <lineage>
        <taxon>Eukaryota</taxon>
        <taxon>Metazoa</taxon>
        <taxon>Ecdysozoa</taxon>
        <taxon>Arthropoda</taxon>
        <taxon>Hexapoda</taxon>
        <taxon>Insecta</taxon>
        <taxon>Pterygota</taxon>
        <taxon>Neoptera</taxon>
        <taxon>Endopterygota</taxon>
        <taxon>Coleoptera</taxon>
        <taxon>Polyphaga</taxon>
        <taxon>Scarabaeiformia</taxon>
        <taxon>Scarabaeidae</taxon>
        <taxon>Rutelinae</taxon>
        <taxon>Popillia</taxon>
    </lineage>
</organism>
<gene>
    <name evidence="2" type="ORF">QE152_g4504</name>
</gene>
<evidence type="ECO:0000313" key="2">
    <source>
        <dbReference type="EMBL" id="KAK9752144.1"/>
    </source>
</evidence>
<keyword evidence="3" id="KW-1185">Reference proteome</keyword>